<reference evidence="1" key="1">
    <citation type="submission" date="2025-08" db="UniProtKB">
        <authorList>
            <consortium name="Ensembl"/>
        </authorList>
    </citation>
    <scope>IDENTIFICATION</scope>
</reference>
<proteinExistence type="predicted"/>
<sequence>MRAVIRLNQQVLQRWKWARELVQIEVIVPDLKSLCMFLISSTKTETAEMERSHNTKTKQIRRLCLKMKPMQEHQMACRGRLQMLPKEV</sequence>
<dbReference type="Ensembl" id="ENSLBET00000008990.1">
    <property type="protein sequence ID" value="ENSLBEP00000008554.1"/>
    <property type="gene ID" value="ENSLBEG00000006600.1"/>
</dbReference>
<protein>
    <submittedName>
        <fullName evidence="1">Uncharacterized protein</fullName>
    </submittedName>
</protein>
<evidence type="ECO:0000313" key="1">
    <source>
        <dbReference type="Ensembl" id="ENSLBEP00000008554.1"/>
    </source>
</evidence>
<organism evidence="1 2">
    <name type="scientific">Labrus bergylta</name>
    <name type="common">ballan wrasse</name>
    <dbReference type="NCBI Taxonomy" id="56723"/>
    <lineage>
        <taxon>Eukaryota</taxon>
        <taxon>Metazoa</taxon>
        <taxon>Chordata</taxon>
        <taxon>Craniata</taxon>
        <taxon>Vertebrata</taxon>
        <taxon>Euteleostomi</taxon>
        <taxon>Actinopterygii</taxon>
        <taxon>Neopterygii</taxon>
        <taxon>Teleostei</taxon>
        <taxon>Neoteleostei</taxon>
        <taxon>Acanthomorphata</taxon>
        <taxon>Eupercaria</taxon>
        <taxon>Labriformes</taxon>
        <taxon>Labridae</taxon>
        <taxon>Labrus</taxon>
    </lineage>
</organism>
<keyword evidence="2" id="KW-1185">Reference proteome</keyword>
<reference evidence="1" key="2">
    <citation type="submission" date="2025-09" db="UniProtKB">
        <authorList>
            <consortium name="Ensembl"/>
        </authorList>
    </citation>
    <scope>IDENTIFICATION</scope>
</reference>
<dbReference type="AlphaFoldDB" id="A0A3Q3EMP6"/>
<name>A0A3Q3EMP6_9LABR</name>
<dbReference type="InParanoid" id="A0A3Q3EMP6"/>
<accession>A0A3Q3EMP6</accession>
<evidence type="ECO:0000313" key="2">
    <source>
        <dbReference type="Proteomes" id="UP000261660"/>
    </source>
</evidence>
<dbReference type="Proteomes" id="UP000261660">
    <property type="component" value="Unplaced"/>
</dbReference>